<evidence type="ECO:0000313" key="1">
    <source>
        <dbReference type="EMBL" id="GIY89512.1"/>
    </source>
</evidence>
<protein>
    <submittedName>
        <fullName evidence="1">Uncharacterized protein</fullName>
    </submittedName>
</protein>
<organism evidence="1 2">
    <name type="scientific">Caerostris extrusa</name>
    <name type="common">Bark spider</name>
    <name type="synonym">Caerostris bankana</name>
    <dbReference type="NCBI Taxonomy" id="172846"/>
    <lineage>
        <taxon>Eukaryota</taxon>
        <taxon>Metazoa</taxon>
        <taxon>Ecdysozoa</taxon>
        <taxon>Arthropoda</taxon>
        <taxon>Chelicerata</taxon>
        <taxon>Arachnida</taxon>
        <taxon>Araneae</taxon>
        <taxon>Araneomorphae</taxon>
        <taxon>Entelegynae</taxon>
        <taxon>Araneoidea</taxon>
        <taxon>Araneidae</taxon>
        <taxon>Caerostris</taxon>
    </lineage>
</organism>
<sequence>MSFTAFARHASMAFDSFLDGSNGVYPCVSPTVMKMKNNIRRHQKRLFTISIKEDLKYVSPFIEIQSTDDQVFNFRAFFVSGRRTRNAEESSVL</sequence>
<dbReference type="EMBL" id="BPLR01017217">
    <property type="protein sequence ID" value="GIY89512.1"/>
    <property type="molecule type" value="Genomic_DNA"/>
</dbReference>
<comment type="caution">
    <text evidence="1">The sequence shown here is derived from an EMBL/GenBank/DDBJ whole genome shotgun (WGS) entry which is preliminary data.</text>
</comment>
<dbReference type="Proteomes" id="UP001054945">
    <property type="component" value="Unassembled WGS sequence"/>
</dbReference>
<dbReference type="AlphaFoldDB" id="A0AAV4X2Y9"/>
<evidence type="ECO:0000313" key="2">
    <source>
        <dbReference type="Proteomes" id="UP001054945"/>
    </source>
</evidence>
<accession>A0AAV4X2Y9</accession>
<proteinExistence type="predicted"/>
<reference evidence="1 2" key="1">
    <citation type="submission" date="2021-06" db="EMBL/GenBank/DDBJ databases">
        <title>Caerostris extrusa draft genome.</title>
        <authorList>
            <person name="Kono N."/>
            <person name="Arakawa K."/>
        </authorList>
    </citation>
    <scope>NUCLEOTIDE SEQUENCE [LARGE SCALE GENOMIC DNA]</scope>
</reference>
<keyword evidence="2" id="KW-1185">Reference proteome</keyword>
<name>A0AAV4X2Y9_CAEEX</name>
<gene>
    <name evidence="1" type="ORF">CEXT_695101</name>
</gene>